<evidence type="ECO:0000256" key="1">
    <source>
        <dbReference type="ARBA" id="ARBA00006432"/>
    </source>
</evidence>
<keyword evidence="3" id="KW-0276">Fatty acid metabolism</keyword>
<dbReference type="PANTHER" id="PTHR22754">
    <property type="entry name" value="DISCO-INTERACTING PROTEIN 2 DIP2 -RELATED"/>
    <property type="match status" value="1"/>
</dbReference>
<comment type="similarity">
    <text evidence="1">Belongs to the ATP-dependent AMP-binding enzyme family.</text>
</comment>
<keyword evidence="8" id="KW-1185">Reference proteome</keyword>
<dbReference type="GO" id="GO:0070566">
    <property type="term" value="F:adenylyltransferase activity"/>
    <property type="evidence" value="ECO:0007669"/>
    <property type="project" value="TreeGrafter"/>
</dbReference>
<keyword evidence="2 7" id="KW-0436">Ligase</keyword>
<dbReference type="AlphaFoldDB" id="A0A1H9NBP3"/>
<reference evidence="8" key="1">
    <citation type="submission" date="2016-10" db="EMBL/GenBank/DDBJ databases">
        <authorList>
            <person name="Varghese N."/>
            <person name="Submissions S."/>
        </authorList>
    </citation>
    <scope>NUCLEOTIDE SEQUENCE [LARGE SCALE GENOMIC DNA]</scope>
    <source>
        <strain evidence="8">CGMCC 4.6825</strain>
    </source>
</reference>
<dbReference type="CDD" id="cd05931">
    <property type="entry name" value="FAAL"/>
    <property type="match status" value="1"/>
</dbReference>
<dbReference type="InterPro" id="IPR040097">
    <property type="entry name" value="FAAL/FAAC"/>
</dbReference>
<dbReference type="GO" id="GO:0071766">
    <property type="term" value="P:Actinobacterium-type cell wall biogenesis"/>
    <property type="evidence" value="ECO:0007669"/>
    <property type="project" value="UniProtKB-ARBA"/>
</dbReference>
<accession>A0A1H9NBP3</accession>
<evidence type="ECO:0000256" key="2">
    <source>
        <dbReference type="ARBA" id="ARBA00022598"/>
    </source>
</evidence>
<keyword evidence="4" id="KW-0443">Lipid metabolism</keyword>
<gene>
    <name evidence="7" type="ORF">SAMN05421870_101244</name>
</gene>
<dbReference type="Pfam" id="PF00501">
    <property type="entry name" value="AMP-binding"/>
    <property type="match status" value="1"/>
</dbReference>
<dbReference type="Gene3D" id="3.40.50.12780">
    <property type="entry name" value="N-terminal domain of ligase-like"/>
    <property type="match status" value="1"/>
</dbReference>
<evidence type="ECO:0000313" key="7">
    <source>
        <dbReference type="EMBL" id="SER33089.1"/>
    </source>
</evidence>
<feature type="domain" description="AMP-binding enzyme C-terminal" evidence="6">
    <location>
        <begin position="467"/>
        <end position="576"/>
    </location>
</feature>
<dbReference type="GO" id="GO:0016874">
    <property type="term" value="F:ligase activity"/>
    <property type="evidence" value="ECO:0007669"/>
    <property type="project" value="UniProtKB-KW"/>
</dbReference>
<proteinExistence type="inferred from homology"/>
<evidence type="ECO:0000256" key="3">
    <source>
        <dbReference type="ARBA" id="ARBA00022832"/>
    </source>
</evidence>
<dbReference type="Pfam" id="PF23024">
    <property type="entry name" value="AMP-dom_DIP2-like"/>
    <property type="match status" value="1"/>
</dbReference>
<dbReference type="SUPFAM" id="SSF56801">
    <property type="entry name" value="Acetyl-CoA synthetase-like"/>
    <property type="match status" value="1"/>
</dbReference>
<evidence type="ECO:0000256" key="4">
    <source>
        <dbReference type="ARBA" id="ARBA00023098"/>
    </source>
</evidence>
<evidence type="ECO:0000313" key="8">
    <source>
        <dbReference type="Proteomes" id="UP000182841"/>
    </source>
</evidence>
<sequence length="608" mass="65669">MGAMIAVPRNFTQLALRRIQERPDATAYQFVRAGHDDRLEADSLSYGEVGARSLRLAAWLQARGCHGQRVLILHTDGAQFVTSFLGCLFAGAVAVPAPPPGGARQNVERVANIIKDAAVSYLMTDSANASAVSQLLASIGHPEVVCLATDRAVAGAPGASEAGGREPQWHEPGLFPDDVAYLQYTSGSVSDPKGVMVTHRNLLANQEAIQQGMRTTSDSVVGGWLPFHHDMGLAGHLLHPLWLGSRGVLLPPISFVKRPVNWLRMIDAYGITTGGGPNLGYDLCLRRVTDEQSAGLDLSRWTTAVNGAEPVRAETMDAFAERFASTGFRREAFYPCYGLAEATLLVSGGSPGAPALERTVDSADLEHHTVRAARPGRPGRTLVSSGIPRGCEVRIVDPESHAPLPDGRVGEIWVRGESVAHGYWNRPLDNAHAFRATLADGTDGFLRTGDLGVREGGELFVTGRLKDIMIVSGRNLYPQDIERSVQQVSALFGSSAAFSVESERDHVVVVQEVRTSRSYDTRLASLAADVQQRVASEFEVAAENVLLVRPGTVRRTTSGKLQRRAMRQMFLEGQIHPLHEVVAPEVRKLVEAAADARADSRRGARERG</sequence>
<dbReference type="Gene3D" id="3.30.300.30">
    <property type="match status" value="1"/>
</dbReference>
<dbReference type="InterPro" id="IPR000873">
    <property type="entry name" value="AMP-dep_synth/lig_dom"/>
</dbReference>
<evidence type="ECO:0000259" key="6">
    <source>
        <dbReference type="Pfam" id="PF23024"/>
    </source>
</evidence>
<dbReference type="GO" id="GO:0005886">
    <property type="term" value="C:plasma membrane"/>
    <property type="evidence" value="ECO:0007669"/>
    <property type="project" value="TreeGrafter"/>
</dbReference>
<feature type="domain" description="AMP-dependent synthetase/ligase" evidence="5">
    <location>
        <begin position="18"/>
        <end position="424"/>
    </location>
</feature>
<dbReference type="FunFam" id="3.40.50.12780:FF:000013">
    <property type="entry name" value="Long-chain-fatty-acid--AMP ligase FadD32"/>
    <property type="match status" value="1"/>
</dbReference>
<protein>
    <submittedName>
        <fullName evidence="7">Acyl-CoA synthetase (AMP-forming)/AMP-acid ligase II</fullName>
    </submittedName>
</protein>
<dbReference type="InterPro" id="IPR045851">
    <property type="entry name" value="AMP-bd_C_sf"/>
</dbReference>
<dbReference type="GO" id="GO:0006633">
    <property type="term" value="P:fatty acid biosynthetic process"/>
    <property type="evidence" value="ECO:0007669"/>
    <property type="project" value="TreeGrafter"/>
</dbReference>
<dbReference type="InterPro" id="IPR025110">
    <property type="entry name" value="AMP-bd_C"/>
</dbReference>
<name>A0A1H9NBP3_9ACTN</name>
<evidence type="ECO:0000259" key="5">
    <source>
        <dbReference type="Pfam" id="PF00501"/>
    </source>
</evidence>
<dbReference type="PANTHER" id="PTHR22754:SF32">
    <property type="entry name" value="DISCO-INTERACTING PROTEIN 2"/>
    <property type="match status" value="1"/>
</dbReference>
<dbReference type="InterPro" id="IPR042099">
    <property type="entry name" value="ANL_N_sf"/>
</dbReference>
<dbReference type="STRING" id="943816.AN217_10765"/>
<dbReference type="Proteomes" id="UP000182841">
    <property type="component" value="Unassembled WGS sequence"/>
</dbReference>
<dbReference type="EMBL" id="FOGO01000001">
    <property type="protein sequence ID" value="SER33089.1"/>
    <property type="molecule type" value="Genomic_DNA"/>
</dbReference>
<organism evidence="7 8">
    <name type="scientific">Streptomyces qinglanensis</name>
    <dbReference type="NCBI Taxonomy" id="943816"/>
    <lineage>
        <taxon>Bacteria</taxon>
        <taxon>Bacillati</taxon>
        <taxon>Actinomycetota</taxon>
        <taxon>Actinomycetes</taxon>
        <taxon>Kitasatosporales</taxon>
        <taxon>Streptomycetaceae</taxon>
        <taxon>Streptomyces</taxon>
    </lineage>
</organism>